<feature type="region of interest" description="Disordered" evidence="1">
    <location>
        <begin position="287"/>
        <end position="306"/>
    </location>
</feature>
<evidence type="ECO:0000256" key="2">
    <source>
        <dbReference type="SAM" id="Phobius"/>
    </source>
</evidence>
<name>A0A8H5BDT8_9AGAR</name>
<dbReference type="PANTHER" id="PTHR40465">
    <property type="entry name" value="CHROMOSOME 1, WHOLE GENOME SHOTGUN SEQUENCE"/>
    <property type="match status" value="1"/>
</dbReference>
<feature type="domain" description="DUF6534" evidence="3">
    <location>
        <begin position="174"/>
        <end position="262"/>
    </location>
</feature>
<organism evidence="4 5">
    <name type="scientific">Psilocybe cf. subviscida</name>
    <dbReference type="NCBI Taxonomy" id="2480587"/>
    <lineage>
        <taxon>Eukaryota</taxon>
        <taxon>Fungi</taxon>
        <taxon>Dikarya</taxon>
        <taxon>Basidiomycota</taxon>
        <taxon>Agaricomycotina</taxon>
        <taxon>Agaricomycetes</taxon>
        <taxon>Agaricomycetidae</taxon>
        <taxon>Agaricales</taxon>
        <taxon>Agaricineae</taxon>
        <taxon>Strophariaceae</taxon>
        <taxon>Psilocybe</taxon>
    </lineage>
</organism>
<feature type="transmembrane region" description="Helical" evidence="2">
    <location>
        <begin position="166"/>
        <end position="190"/>
    </location>
</feature>
<dbReference type="Proteomes" id="UP000567179">
    <property type="component" value="Unassembled WGS sequence"/>
</dbReference>
<dbReference type="EMBL" id="JAACJJ010000028">
    <property type="protein sequence ID" value="KAF5321351.1"/>
    <property type="molecule type" value="Genomic_DNA"/>
</dbReference>
<feature type="transmembrane region" description="Helical" evidence="2">
    <location>
        <begin position="210"/>
        <end position="232"/>
    </location>
</feature>
<dbReference type="Pfam" id="PF20152">
    <property type="entry name" value="DUF6534"/>
    <property type="match status" value="1"/>
</dbReference>
<accession>A0A8H5BDT8</accession>
<protein>
    <recommendedName>
        <fullName evidence="3">DUF6534 domain-containing protein</fullName>
    </recommendedName>
</protein>
<keyword evidence="2" id="KW-0812">Transmembrane</keyword>
<dbReference type="OrthoDB" id="3270417at2759"/>
<keyword evidence="5" id="KW-1185">Reference proteome</keyword>
<evidence type="ECO:0000313" key="4">
    <source>
        <dbReference type="EMBL" id="KAF5321351.1"/>
    </source>
</evidence>
<dbReference type="PANTHER" id="PTHR40465:SF1">
    <property type="entry name" value="DUF6534 DOMAIN-CONTAINING PROTEIN"/>
    <property type="match status" value="1"/>
</dbReference>
<feature type="transmembrane region" description="Helical" evidence="2">
    <location>
        <begin position="131"/>
        <end position="150"/>
    </location>
</feature>
<dbReference type="AlphaFoldDB" id="A0A8H5BDT8"/>
<evidence type="ECO:0000259" key="3">
    <source>
        <dbReference type="Pfam" id="PF20152"/>
    </source>
</evidence>
<proteinExistence type="predicted"/>
<comment type="caution">
    <text evidence="4">The sequence shown here is derived from an EMBL/GenBank/DDBJ whole genome shotgun (WGS) entry which is preliminary data.</text>
</comment>
<sequence>MDPSSGDLPSLTGAPIIGFMVGCILFGCTLLQAYQYFMNYVQDSKFRKVFIISVCFLDTLHLVFSAIMIYRSIVDPLHHPAPDLVWTLKGMVTTQALLIVIVQMYYLRIIWTFVDINSTINPTITSVIRKFCLFISSYALAALVAFISYVEGVHSFSDFSKAVQRMLYIGVGSTAVIDTINAAVLCHLLFKAIPQNHQRLKSRGVIRLLILFFFGTGVLTAIAAIATIIAYFTRPFSVLYLAIEFTRSRLYANSILAMFNSKAALRQRMQVTSELKISSTLIFGDNADEAPPAEGSPVTEGPTAAA</sequence>
<reference evidence="4 5" key="1">
    <citation type="journal article" date="2020" name="ISME J.">
        <title>Uncovering the hidden diversity of litter-decomposition mechanisms in mushroom-forming fungi.</title>
        <authorList>
            <person name="Floudas D."/>
            <person name="Bentzer J."/>
            <person name="Ahren D."/>
            <person name="Johansson T."/>
            <person name="Persson P."/>
            <person name="Tunlid A."/>
        </authorList>
    </citation>
    <scope>NUCLEOTIDE SEQUENCE [LARGE SCALE GENOMIC DNA]</scope>
    <source>
        <strain evidence="4 5">CBS 101986</strain>
    </source>
</reference>
<dbReference type="InterPro" id="IPR045339">
    <property type="entry name" value="DUF6534"/>
</dbReference>
<gene>
    <name evidence="4" type="ORF">D9619_000018</name>
</gene>
<feature type="transmembrane region" description="Helical" evidence="2">
    <location>
        <begin position="12"/>
        <end position="37"/>
    </location>
</feature>
<evidence type="ECO:0000313" key="5">
    <source>
        <dbReference type="Proteomes" id="UP000567179"/>
    </source>
</evidence>
<feature type="transmembrane region" description="Helical" evidence="2">
    <location>
        <begin position="90"/>
        <end position="111"/>
    </location>
</feature>
<keyword evidence="2" id="KW-1133">Transmembrane helix</keyword>
<feature type="transmembrane region" description="Helical" evidence="2">
    <location>
        <begin position="49"/>
        <end position="70"/>
    </location>
</feature>
<keyword evidence="2" id="KW-0472">Membrane</keyword>
<evidence type="ECO:0000256" key="1">
    <source>
        <dbReference type="SAM" id="MobiDB-lite"/>
    </source>
</evidence>